<protein>
    <submittedName>
        <fullName evidence="2">Uncharacterized protein</fullName>
    </submittedName>
</protein>
<dbReference type="AlphaFoldDB" id="A0AAE0FA02"/>
<sequence>MFGLVSNDYGSDTSDNDDGAADAMMISPNNETAKGSLVPEPAVALHKSKPTESTTVSSSGLPSAAALCGGSGLPSASALFDGSSGVMDSVSFSVAARRHDGAAGHTRKRPPGGAVAPSGDPGLDPTARCRIFLSRRQRVQLIVVLRTALLVTNAATPCNLS</sequence>
<reference evidence="2 3" key="1">
    <citation type="journal article" date="2015" name="Genome Biol. Evol.">
        <title>Comparative Genomics of a Bacterivorous Green Alga Reveals Evolutionary Causalities and Consequences of Phago-Mixotrophic Mode of Nutrition.</title>
        <authorList>
            <person name="Burns J.A."/>
            <person name="Paasch A."/>
            <person name="Narechania A."/>
            <person name="Kim E."/>
        </authorList>
    </citation>
    <scope>NUCLEOTIDE SEQUENCE [LARGE SCALE GENOMIC DNA]</scope>
    <source>
        <strain evidence="2 3">PLY_AMNH</strain>
    </source>
</reference>
<gene>
    <name evidence="2" type="ORF">CYMTET_35044</name>
</gene>
<evidence type="ECO:0000256" key="1">
    <source>
        <dbReference type="SAM" id="MobiDB-lite"/>
    </source>
</evidence>
<name>A0AAE0FA02_9CHLO</name>
<comment type="caution">
    <text evidence="2">The sequence shown here is derived from an EMBL/GenBank/DDBJ whole genome shotgun (WGS) entry which is preliminary data.</text>
</comment>
<feature type="region of interest" description="Disordered" evidence="1">
    <location>
        <begin position="1"/>
        <end position="25"/>
    </location>
</feature>
<proteinExistence type="predicted"/>
<organism evidence="2 3">
    <name type="scientific">Cymbomonas tetramitiformis</name>
    <dbReference type="NCBI Taxonomy" id="36881"/>
    <lineage>
        <taxon>Eukaryota</taxon>
        <taxon>Viridiplantae</taxon>
        <taxon>Chlorophyta</taxon>
        <taxon>Pyramimonadophyceae</taxon>
        <taxon>Pyramimonadales</taxon>
        <taxon>Pyramimonadaceae</taxon>
        <taxon>Cymbomonas</taxon>
    </lineage>
</organism>
<keyword evidence="3" id="KW-1185">Reference proteome</keyword>
<accession>A0AAE0FA02</accession>
<dbReference type="Proteomes" id="UP001190700">
    <property type="component" value="Unassembled WGS sequence"/>
</dbReference>
<dbReference type="EMBL" id="LGRX02022266">
    <property type="protein sequence ID" value="KAK3255795.1"/>
    <property type="molecule type" value="Genomic_DNA"/>
</dbReference>
<evidence type="ECO:0000313" key="2">
    <source>
        <dbReference type="EMBL" id="KAK3255795.1"/>
    </source>
</evidence>
<feature type="region of interest" description="Disordered" evidence="1">
    <location>
        <begin position="98"/>
        <end position="122"/>
    </location>
</feature>
<evidence type="ECO:0000313" key="3">
    <source>
        <dbReference type="Proteomes" id="UP001190700"/>
    </source>
</evidence>